<dbReference type="Gene3D" id="1.20.1280.50">
    <property type="match status" value="1"/>
</dbReference>
<evidence type="ECO:0000313" key="3">
    <source>
        <dbReference type="EMBL" id="CAK7903842.1"/>
    </source>
</evidence>
<proteinExistence type="predicted"/>
<dbReference type="EMBL" id="OZ004256">
    <property type="protein sequence ID" value="CAK7903842.1"/>
    <property type="molecule type" value="Genomic_DNA"/>
</dbReference>
<gene>
    <name evidence="3" type="ORF">CAAN4_D06546</name>
</gene>
<dbReference type="SUPFAM" id="SSF81383">
    <property type="entry name" value="F-box domain"/>
    <property type="match status" value="1"/>
</dbReference>
<keyword evidence="4" id="KW-1185">Reference proteome</keyword>
<dbReference type="PROSITE" id="PS50181">
    <property type="entry name" value="FBOX"/>
    <property type="match status" value="1"/>
</dbReference>
<dbReference type="InterPro" id="IPR036047">
    <property type="entry name" value="F-box-like_dom_sf"/>
</dbReference>
<evidence type="ECO:0000256" key="1">
    <source>
        <dbReference type="SAM" id="MobiDB-lite"/>
    </source>
</evidence>
<evidence type="ECO:0000259" key="2">
    <source>
        <dbReference type="PROSITE" id="PS50181"/>
    </source>
</evidence>
<dbReference type="Pfam" id="PF12937">
    <property type="entry name" value="F-box-like"/>
    <property type="match status" value="1"/>
</dbReference>
<dbReference type="Proteomes" id="UP001497600">
    <property type="component" value="Chromosome D"/>
</dbReference>
<accession>A0ABP0EC17</accession>
<sequence length="487" mass="55169">MKKYQLIGRRKALSSQSSKEIRYPAAHLHSLPFEILLEVLQHLTDDINNLLSMALVCHKFNSIINKAFLYNTVTLNGSRKFSKFAISHIPTVRSLAKKFSSQVEASSKVNLIQTLILINPPTKETQQSKTKIAGTYDIESMSRRGQDTEYDSYVTSLTNFCKESYSLKNLILSELPPQFAFPIDSDEGSSNSSGSNGGLFSSWKREKPKRTLSTLVLKAQSGWSMPFKYSHISTIISVYDQINELILQNFIVDEGRLSSYQTTQNIEIETLTLKSCAYTNRPTKRVPSFIFKNVNHLKLLNVSSVKDLSVIDFVKSNNNLNKLTIDFNSSVFYESTPNFERAFNFTRFNSFFKLLCSGSGSYSNLNEIELVNFSLWDEHGHRHNIDEVSKDSDQDDWVAPSTDTFETLLSYLSNIPSLRIMLKDRTMETSCIKCGAIQSPGILETLGYCSWERLLSPVIKANEKCKIRLLSFSGNVLFVRDTTAPIK</sequence>
<reference evidence="3 4" key="1">
    <citation type="submission" date="2024-01" db="EMBL/GenBank/DDBJ databases">
        <authorList>
            <consortium name="Genoscope - CEA"/>
            <person name="William W."/>
        </authorList>
    </citation>
    <scope>NUCLEOTIDE SEQUENCE [LARGE SCALE GENOMIC DNA]</scope>
    <source>
        <strain evidence="3 4">29B2s-10</strain>
    </source>
</reference>
<organism evidence="3 4">
    <name type="scientific">[Candida] anglica</name>
    <dbReference type="NCBI Taxonomy" id="148631"/>
    <lineage>
        <taxon>Eukaryota</taxon>
        <taxon>Fungi</taxon>
        <taxon>Dikarya</taxon>
        <taxon>Ascomycota</taxon>
        <taxon>Saccharomycotina</taxon>
        <taxon>Pichiomycetes</taxon>
        <taxon>Debaryomycetaceae</taxon>
        <taxon>Kurtzmaniella</taxon>
    </lineage>
</organism>
<evidence type="ECO:0000313" key="4">
    <source>
        <dbReference type="Proteomes" id="UP001497600"/>
    </source>
</evidence>
<name>A0ABP0EC17_9ASCO</name>
<protein>
    <recommendedName>
        <fullName evidence="2">F-box domain-containing protein</fullName>
    </recommendedName>
</protein>
<feature type="compositionally biased region" description="Low complexity" evidence="1">
    <location>
        <begin position="188"/>
        <end position="202"/>
    </location>
</feature>
<feature type="domain" description="F-box" evidence="2">
    <location>
        <begin position="25"/>
        <end position="73"/>
    </location>
</feature>
<feature type="region of interest" description="Disordered" evidence="1">
    <location>
        <begin position="183"/>
        <end position="202"/>
    </location>
</feature>
<dbReference type="InterPro" id="IPR001810">
    <property type="entry name" value="F-box_dom"/>
</dbReference>
<dbReference type="SMART" id="SM00256">
    <property type="entry name" value="FBOX"/>
    <property type="match status" value="1"/>
</dbReference>
<dbReference type="CDD" id="cd09917">
    <property type="entry name" value="F-box_SF"/>
    <property type="match status" value="1"/>
</dbReference>